<name>A0AAE0N8K4_9PEZI</name>
<dbReference type="EMBL" id="JAULSW010000007">
    <property type="protein sequence ID" value="KAK3374771.1"/>
    <property type="molecule type" value="Genomic_DNA"/>
</dbReference>
<dbReference type="Proteomes" id="UP001285441">
    <property type="component" value="Unassembled WGS sequence"/>
</dbReference>
<reference evidence="5" key="1">
    <citation type="journal article" date="2023" name="Mol. Phylogenet. Evol.">
        <title>Genome-scale phylogeny and comparative genomics of the fungal order Sordariales.</title>
        <authorList>
            <person name="Hensen N."/>
            <person name="Bonometti L."/>
            <person name="Westerberg I."/>
            <person name="Brannstrom I.O."/>
            <person name="Guillou S."/>
            <person name="Cros-Aarteil S."/>
            <person name="Calhoun S."/>
            <person name="Haridas S."/>
            <person name="Kuo A."/>
            <person name="Mondo S."/>
            <person name="Pangilinan J."/>
            <person name="Riley R."/>
            <person name="LaButti K."/>
            <person name="Andreopoulos B."/>
            <person name="Lipzen A."/>
            <person name="Chen C."/>
            <person name="Yan M."/>
            <person name="Daum C."/>
            <person name="Ng V."/>
            <person name="Clum A."/>
            <person name="Steindorff A."/>
            <person name="Ohm R.A."/>
            <person name="Martin F."/>
            <person name="Silar P."/>
            <person name="Natvig D.O."/>
            <person name="Lalanne C."/>
            <person name="Gautier V."/>
            <person name="Ament-Velasquez S.L."/>
            <person name="Kruys A."/>
            <person name="Hutchinson M.I."/>
            <person name="Powell A.J."/>
            <person name="Barry K."/>
            <person name="Miller A.N."/>
            <person name="Grigoriev I.V."/>
            <person name="Debuchy R."/>
            <person name="Gladieux P."/>
            <person name="Hiltunen Thoren M."/>
            <person name="Johannesson H."/>
        </authorList>
    </citation>
    <scope>NUCLEOTIDE SEQUENCE</scope>
    <source>
        <strain evidence="5">CBS 232.78</strain>
    </source>
</reference>
<keyword evidence="4" id="KW-0472">Membrane</keyword>
<dbReference type="InterPro" id="IPR000537">
    <property type="entry name" value="UbiA_prenyltransferase"/>
</dbReference>
<evidence type="ECO:0000256" key="2">
    <source>
        <dbReference type="ARBA" id="ARBA00022692"/>
    </source>
</evidence>
<comment type="caution">
    <text evidence="5">The sequence shown here is derived from an EMBL/GenBank/DDBJ whole genome shotgun (WGS) entry which is preliminary data.</text>
</comment>
<proteinExistence type="predicted"/>
<accession>A0AAE0N8K4</accession>
<reference evidence="5" key="2">
    <citation type="submission" date="2023-06" db="EMBL/GenBank/DDBJ databases">
        <authorList>
            <consortium name="Lawrence Berkeley National Laboratory"/>
            <person name="Haridas S."/>
            <person name="Hensen N."/>
            <person name="Bonometti L."/>
            <person name="Westerberg I."/>
            <person name="Brannstrom I.O."/>
            <person name="Guillou S."/>
            <person name="Cros-Aarteil S."/>
            <person name="Calhoun S."/>
            <person name="Kuo A."/>
            <person name="Mondo S."/>
            <person name="Pangilinan J."/>
            <person name="Riley R."/>
            <person name="LaButti K."/>
            <person name="Andreopoulos B."/>
            <person name="Lipzen A."/>
            <person name="Chen C."/>
            <person name="Yanf M."/>
            <person name="Daum C."/>
            <person name="Ng V."/>
            <person name="Clum A."/>
            <person name="Steindorff A."/>
            <person name="Ohm R."/>
            <person name="Martin F."/>
            <person name="Silar P."/>
            <person name="Natvig D."/>
            <person name="Lalanne C."/>
            <person name="Gautier V."/>
            <person name="Ament-velasquez S.L."/>
            <person name="Kruys A."/>
            <person name="Hutchinson M.I."/>
            <person name="Powell A.J."/>
            <person name="Barry K."/>
            <person name="Miller A.N."/>
            <person name="Grigoriev I.V."/>
            <person name="Debuchy R."/>
            <person name="Gladieux P."/>
            <person name="Thoren M.H."/>
            <person name="Johannesson H."/>
        </authorList>
    </citation>
    <scope>NUCLEOTIDE SEQUENCE</scope>
    <source>
        <strain evidence="5">CBS 232.78</strain>
    </source>
</reference>
<keyword evidence="3" id="KW-1133">Transmembrane helix</keyword>
<evidence type="ECO:0000313" key="6">
    <source>
        <dbReference type="Proteomes" id="UP001285441"/>
    </source>
</evidence>
<comment type="subcellular location">
    <subcellularLocation>
        <location evidence="1">Membrane</location>
        <topology evidence="1">Multi-pass membrane protein</topology>
    </subcellularLocation>
</comment>
<dbReference type="Pfam" id="PF01040">
    <property type="entry name" value="UbiA"/>
    <property type="match status" value="1"/>
</dbReference>
<keyword evidence="2" id="KW-0812">Transmembrane</keyword>
<evidence type="ECO:0000313" key="5">
    <source>
        <dbReference type="EMBL" id="KAK3374771.1"/>
    </source>
</evidence>
<protein>
    <recommendedName>
        <fullName evidence="7">Digeranylgeranylglyceryl phosphate synthase</fullName>
    </recommendedName>
</protein>
<evidence type="ECO:0000256" key="1">
    <source>
        <dbReference type="ARBA" id="ARBA00004141"/>
    </source>
</evidence>
<sequence>MPLTFLDSLLGRPRRGSWAYHAYSIWLFTFSDIKTIVGPKTIFGILNALALPSEEEQWTVKMVQILIRLPVVAFWVWINLLPFAIDNQRQPAAILEDNLNKPWRTMPSGRMTEFQARCLMFGLYPVAFAASLYLGGVRQSVGLMVLGYAYNDVGLADWSWVSRNAVNALGFCCFASGALEVALNCPLSAERHGQMVEWLGLVSLVVFSTVQTQDMADQSGDSLRGRKSLPLTVGDGTARWLTAVPMGFWSVACPLYWGVGSSGPNLLVRVLGFGVACSTLVFRSVEADKRTFRVWNLWMASLYALPLLAAVGM</sequence>
<evidence type="ECO:0000256" key="3">
    <source>
        <dbReference type="ARBA" id="ARBA00022989"/>
    </source>
</evidence>
<gene>
    <name evidence="5" type="ORF">B0H63DRAFT_496161</name>
</gene>
<dbReference type="PANTHER" id="PTHR42723">
    <property type="entry name" value="CHLOROPHYLL SYNTHASE"/>
    <property type="match status" value="1"/>
</dbReference>
<dbReference type="GO" id="GO:0016020">
    <property type="term" value="C:membrane"/>
    <property type="evidence" value="ECO:0007669"/>
    <property type="project" value="UniProtKB-SubCell"/>
</dbReference>
<dbReference type="GO" id="GO:0016765">
    <property type="term" value="F:transferase activity, transferring alkyl or aryl (other than methyl) groups"/>
    <property type="evidence" value="ECO:0007669"/>
    <property type="project" value="InterPro"/>
</dbReference>
<dbReference type="PANTHER" id="PTHR42723:SF1">
    <property type="entry name" value="CHLOROPHYLL SYNTHASE, CHLOROPLASTIC"/>
    <property type="match status" value="1"/>
</dbReference>
<keyword evidence="6" id="KW-1185">Reference proteome</keyword>
<dbReference type="InterPro" id="IPR050475">
    <property type="entry name" value="Prenyltransferase_related"/>
</dbReference>
<evidence type="ECO:0000256" key="4">
    <source>
        <dbReference type="ARBA" id="ARBA00023136"/>
    </source>
</evidence>
<dbReference type="CDD" id="cd13965">
    <property type="entry name" value="PT_UbiA_3"/>
    <property type="match status" value="1"/>
</dbReference>
<evidence type="ECO:0008006" key="7">
    <source>
        <dbReference type="Google" id="ProtNLM"/>
    </source>
</evidence>
<dbReference type="AlphaFoldDB" id="A0AAE0N8K4"/>
<organism evidence="5 6">
    <name type="scientific">Podospora didyma</name>
    <dbReference type="NCBI Taxonomy" id="330526"/>
    <lineage>
        <taxon>Eukaryota</taxon>
        <taxon>Fungi</taxon>
        <taxon>Dikarya</taxon>
        <taxon>Ascomycota</taxon>
        <taxon>Pezizomycotina</taxon>
        <taxon>Sordariomycetes</taxon>
        <taxon>Sordariomycetidae</taxon>
        <taxon>Sordariales</taxon>
        <taxon>Podosporaceae</taxon>
        <taxon>Podospora</taxon>
    </lineage>
</organism>